<dbReference type="Proteomes" id="UP000324222">
    <property type="component" value="Unassembled WGS sequence"/>
</dbReference>
<dbReference type="OrthoDB" id="1055097at2759"/>
<evidence type="ECO:0000313" key="1">
    <source>
        <dbReference type="EMBL" id="MPD04875.1"/>
    </source>
</evidence>
<comment type="caution">
    <text evidence="1">The sequence shown here is derived from an EMBL/GenBank/DDBJ whole genome shotgun (WGS) entry which is preliminary data.</text>
</comment>
<name>A0A5B7KJU7_PORTR</name>
<gene>
    <name evidence="1" type="ORF">E2C01_100586</name>
</gene>
<organism evidence="1 2">
    <name type="scientific">Portunus trituberculatus</name>
    <name type="common">Swimming crab</name>
    <name type="synonym">Neptunus trituberculatus</name>
    <dbReference type="NCBI Taxonomy" id="210409"/>
    <lineage>
        <taxon>Eukaryota</taxon>
        <taxon>Metazoa</taxon>
        <taxon>Ecdysozoa</taxon>
        <taxon>Arthropoda</taxon>
        <taxon>Crustacea</taxon>
        <taxon>Multicrustacea</taxon>
        <taxon>Malacostraca</taxon>
        <taxon>Eumalacostraca</taxon>
        <taxon>Eucarida</taxon>
        <taxon>Decapoda</taxon>
        <taxon>Pleocyemata</taxon>
        <taxon>Brachyura</taxon>
        <taxon>Eubrachyura</taxon>
        <taxon>Portunoidea</taxon>
        <taxon>Portunidae</taxon>
        <taxon>Portuninae</taxon>
        <taxon>Portunus</taxon>
    </lineage>
</organism>
<accession>A0A5B7KJU7</accession>
<evidence type="ECO:0000313" key="2">
    <source>
        <dbReference type="Proteomes" id="UP000324222"/>
    </source>
</evidence>
<proteinExistence type="predicted"/>
<dbReference type="EMBL" id="VSRR010143236">
    <property type="protein sequence ID" value="MPD04875.1"/>
    <property type="molecule type" value="Genomic_DNA"/>
</dbReference>
<keyword evidence="2" id="KW-1185">Reference proteome</keyword>
<sequence>MRALRYLYLDHNQLGQTLSSNQSQRSRQSVFDLWAADEDTRPLPRLSHLGLSFNAIKGKSYSNLFLC</sequence>
<dbReference type="AlphaFoldDB" id="A0A5B7KJU7"/>
<reference evidence="1 2" key="1">
    <citation type="submission" date="2019-05" db="EMBL/GenBank/DDBJ databases">
        <title>Another draft genome of Portunus trituberculatus and its Hox gene families provides insights of decapod evolution.</title>
        <authorList>
            <person name="Jeong J.-H."/>
            <person name="Song I."/>
            <person name="Kim S."/>
            <person name="Choi T."/>
            <person name="Kim D."/>
            <person name="Ryu S."/>
            <person name="Kim W."/>
        </authorList>
    </citation>
    <scope>NUCLEOTIDE SEQUENCE [LARGE SCALE GENOMIC DNA]</scope>
    <source>
        <tissue evidence="1">Muscle</tissue>
    </source>
</reference>
<protein>
    <submittedName>
        <fullName evidence="1">Uncharacterized protein</fullName>
    </submittedName>
</protein>